<dbReference type="Proteomes" id="UP001432292">
    <property type="component" value="Chromosome"/>
</dbReference>
<gene>
    <name evidence="1" type="ORF">OG727_00005</name>
    <name evidence="2" type="ORF">OG727_38840</name>
</gene>
<dbReference type="RefSeq" id="WP_329126578.1">
    <property type="nucleotide sequence ID" value="NZ_CP108473.1"/>
</dbReference>
<evidence type="ECO:0000313" key="1">
    <source>
        <dbReference type="EMBL" id="WUS20813.1"/>
    </source>
</evidence>
<evidence type="ECO:0000313" key="2">
    <source>
        <dbReference type="EMBL" id="WUS27754.1"/>
    </source>
</evidence>
<protein>
    <submittedName>
        <fullName evidence="1">Uncharacterized protein</fullName>
    </submittedName>
</protein>
<accession>A0ABZ1VBX6</accession>
<evidence type="ECO:0000313" key="3">
    <source>
        <dbReference type="Proteomes" id="UP001432292"/>
    </source>
</evidence>
<keyword evidence="3" id="KW-1185">Reference proteome</keyword>
<proteinExistence type="predicted"/>
<sequence length="230" mass="24546">MNGHSESTGKALALSSDSVCRVTQYQTEGTNARWELFALLEAQGVSTAEADDLVAALETRAVAGAQREVVERDGMAPASSGPVFEDGWDEGVMAVGEVLVGIADRDWSRRGGRSAGAAELAVHIADVRQRERADLVLLEEFVRETVLPRTHPNTTERRRVLQALGEAGGLCTARTVKMSSGDVILCTREAGHYDPDDLPGFKDGKPGGWHKADASIWNDLGAACIPHAAL</sequence>
<dbReference type="EMBL" id="CP108473">
    <property type="protein sequence ID" value="WUS27754.1"/>
    <property type="molecule type" value="Genomic_DNA"/>
</dbReference>
<organism evidence="1 3">
    <name type="scientific">Streptomyces caniferus</name>
    <dbReference type="NCBI Taxonomy" id="285557"/>
    <lineage>
        <taxon>Bacteria</taxon>
        <taxon>Bacillati</taxon>
        <taxon>Actinomycetota</taxon>
        <taxon>Actinomycetes</taxon>
        <taxon>Kitasatosporales</taxon>
        <taxon>Streptomycetaceae</taxon>
        <taxon>Streptomyces</taxon>
    </lineage>
</organism>
<name>A0ABZ1VBX6_9ACTN</name>
<reference evidence="1" key="1">
    <citation type="submission" date="2022-10" db="EMBL/GenBank/DDBJ databases">
        <title>The complete genomes of actinobacterial strains from the NBC collection.</title>
        <authorList>
            <person name="Joergensen T.S."/>
            <person name="Alvarez Arevalo M."/>
            <person name="Sterndorff E.B."/>
            <person name="Faurdal D."/>
            <person name="Vuksanovic O."/>
            <person name="Mourched A.-S."/>
            <person name="Charusanti P."/>
            <person name="Shaw S."/>
            <person name="Blin K."/>
            <person name="Weber T."/>
        </authorList>
    </citation>
    <scope>NUCLEOTIDE SEQUENCE</scope>
    <source>
        <strain evidence="1">NBC_01256</strain>
    </source>
</reference>
<dbReference type="EMBL" id="CP108473">
    <property type="protein sequence ID" value="WUS20813.1"/>
    <property type="molecule type" value="Genomic_DNA"/>
</dbReference>